<dbReference type="SMART" id="SM00320">
    <property type="entry name" value="WD40"/>
    <property type="match status" value="3"/>
</dbReference>
<dbReference type="InterPro" id="IPR019775">
    <property type="entry name" value="WD40_repeat_CS"/>
</dbReference>
<dbReference type="PANTHER" id="PTHR22806">
    <property type="entry name" value="NUCLEOPORIN NUP37 P37 -RELATED"/>
    <property type="match status" value="1"/>
</dbReference>
<dbReference type="Proteomes" id="UP000823872">
    <property type="component" value="Chromosome B4"/>
</dbReference>
<proteinExistence type="predicted"/>
<dbReference type="Ensembl" id="ENSFCTT00005074878.1">
    <property type="protein sequence ID" value="ENSFCTP00005052716.1"/>
    <property type="gene ID" value="ENSFCTG00005026411.1"/>
</dbReference>
<reference evidence="5 6" key="1">
    <citation type="submission" date="2021-02" db="EMBL/GenBank/DDBJ databases">
        <title>Safari Cat Assemblies.</title>
        <authorList>
            <person name="Bredemeyer K.R."/>
            <person name="Murphy W.J."/>
        </authorList>
    </citation>
    <scope>NUCLEOTIDE SEQUENCE [LARGE SCALE GENOMIC DNA]</scope>
</reference>
<feature type="repeat" description="WD" evidence="3">
    <location>
        <begin position="143"/>
        <end position="185"/>
    </location>
</feature>
<evidence type="ECO:0000256" key="1">
    <source>
        <dbReference type="ARBA" id="ARBA00022574"/>
    </source>
</evidence>
<keyword evidence="2" id="KW-0677">Repeat</keyword>
<dbReference type="InterPro" id="IPR015943">
    <property type="entry name" value="WD40/YVTN_repeat-like_dom_sf"/>
</dbReference>
<evidence type="ECO:0000313" key="5">
    <source>
        <dbReference type="Ensembl" id="ENSFCTP00005052716.1"/>
    </source>
</evidence>
<dbReference type="PROSITE" id="PS50082">
    <property type="entry name" value="WD_REPEATS_2"/>
    <property type="match status" value="1"/>
</dbReference>
<keyword evidence="1 3" id="KW-0853">WD repeat</keyword>
<gene>
    <name evidence="5" type="primary">NUP37</name>
</gene>
<dbReference type="PROSITE" id="PS00678">
    <property type="entry name" value="WD_REPEATS_1"/>
    <property type="match status" value="1"/>
</dbReference>
<keyword evidence="6" id="KW-1185">Reference proteome</keyword>
<dbReference type="PROSITE" id="PS50294">
    <property type="entry name" value="WD_REPEATS_REGION"/>
    <property type="match status" value="1"/>
</dbReference>
<protein>
    <submittedName>
        <fullName evidence="5">Nucleoporin 37</fullName>
    </submittedName>
</protein>
<dbReference type="PANTHER" id="PTHR22806:SF0">
    <property type="entry name" value="NUCLEOPORIN NUP37"/>
    <property type="match status" value="1"/>
</dbReference>
<evidence type="ECO:0000256" key="4">
    <source>
        <dbReference type="SAM" id="MobiDB-lite"/>
    </source>
</evidence>
<evidence type="ECO:0000256" key="2">
    <source>
        <dbReference type="ARBA" id="ARBA00022737"/>
    </source>
</evidence>
<sequence>MRLTWLKVDPLGADPTEANSGRTAVSKLSILILNLAGRLGSQSLLPPSDPETNSERTAAAPSGDQIPSDHFPTPLEEEADVDGIQYKTLRTFQHGVRVDGIAWSPETRLDSLPPIIKFCTSAADMKIRLFTSDLQDKNEYKILEGHSDFINGLVFEPKEGQELASVSDDHTCRIWNLEGMQTAHFVLHSPGMSVCWHPEETFKLMVAEKNGTIRFYDLLAQQAILSLESEQMPLMSAHWCLKNTFKVGAVAGNDWLIWDITRSSYPQDKRPVHMDQACLFRWSTVNENLFATTGYPGKMASQFQIHHLGHPQPVLIGSVAVGSGLSWHRTLPLCAIGGDHKLLFWVTEM</sequence>
<dbReference type="Gene3D" id="2.130.10.10">
    <property type="entry name" value="YVTN repeat-like/Quinoprotein amine dehydrogenase"/>
    <property type="match status" value="1"/>
</dbReference>
<accession>A0ABI8A0F8</accession>
<name>A0ABI8A0F8_FELCA</name>
<evidence type="ECO:0000256" key="3">
    <source>
        <dbReference type="PROSITE-ProRule" id="PRU00221"/>
    </source>
</evidence>
<organism evidence="5 6">
    <name type="scientific">Felis catus</name>
    <name type="common">Cat</name>
    <name type="synonym">Felis silvestris catus</name>
    <dbReference type="NCBI Taxonomy" id="9685"/>
    <lineage>
        <taxon>Eukaryota</taxon>
        <taxon>Metazoa</taxon>
        <taxon>Chordata</taxon>
        <taxon>Craniata</taxon>
        <taxon>Vertebrata</taxon>
        <taxon>Euteleostomi</taxon>
        <taxon>Mammalia</taxon>
        <taxon>Eutheria</taxon>
        <taxon>Laurasiatheria</taxon>
        <taxon>Carnivora</taxon>
        <taxon>Feliformia</taxon>
        <taxon>Felidae</taxon>
        <taxon>Felinae</taxon>
        <taxon>Felis</taxon>
    </lineage>
</organism>
<dbReference type="InterPro" id="IPR037626">
    <property type="entry name" value="NUP37"/>
</dbReference>
<dbReference type="Pfam" id="PF00400">
    <property type="entry name" value="WD40"/>
    <property type="match status" value="1"/>
</dbReference>
<dbReference type="InterPro" id="IPR036322">
    <property type="entry name" value="WD40_repeat_dom_sf"/>
</dbReference>
<reference evidence="5" key="2">
    <citation type="submission" date="2025-08" db="UniProtKB">
        <authorList>
            <consortium name="Ensembl"/>
        </authorList>
    </citation>
    <scope>IDENTIFICATION</scope>
    <source>
        <strain evidence="5">breed Abyssinian</strain>
    </source>
</reference>
<dbReference type="GeneTree" id="ENSGT00390000010777"/>
<dbReference type="SUPFAM" id="SSF50978">
    <property type="entry name" value="WD40 repeat-like"/>
    <property type="match status" value="1"/>
</dbReference>
<dbReference type="InterPro" id="IPR001680">
    <property type="entry name" value="WD40_rpt"/>
</dbReference>
<reference evidence="5" key="3">
    <citation type="submission" date="2025-09" db="UniProtKB">
        <authorList>
            <consortium name="Ensembl"/>
        </authorList>
    </citation>
    <scope>IDENTIFICATION</scope>
    <source>
        <strain evidence="5">breed Abyssinian</strain>
    </source>
</reference>
<feature type="region of interest" description="Disordered" evidence="4">
    <location>
        <begin position="42"/>
        <end position="75"/>
    </location>
</feature>
<evidence type="ECO:0000313" key="6">
    <source>
        <dbReference type="Proteomes" id="UP000823872"/>
    </source>
</evidence>